<protein>
    <submittedName>
        <fullName evidence="4">Sensor histidine kinase</fullName>
        <ecNumber evidence="4">2.7.13.3</ecNumber>
    </submittedName>
</protein>
<evidence type="ECO:0000313" key="4">
    <source>
        <dbReference type="EMBL" id="MFC0513816.1"/>
    </source>
</evidence>
<gene>
    <name evidence="4" type="ORF">ACFFGT_06385</name>
</gene>
<comment type="caution">
    <text evidence="4">The sequence shown here is derived from an EMBL/GenBank/DDBJ whole genome shotgun (WGS) entry which is preliminary data.</text>
</comment>
<evidence type="ECO:0000256" key="2">
    <source>
        <dbReference type="SAM" id="Phobius"/>
    </source>
</evidence>
<dbReference type="EC" id="2.7.13.3" evidence="4"/>
<feature type="domain" description="Signal transduction histidine kinase internal region" evidence="3">
    <location>
        <begin position="167"/>
        <end position="242"/>
    </location>
</feature>
<sequence length="357" mass="41086">MTISTKRPKARVKIFFQHLLGWLIYALYEEAIVSFSKIDISTFFAFVINAIVFYNTWLILRAISRRIRNLFLLIPVLFIVSTAIIAVIALLKLEIDSLVYHTPVMVLATPARISNLIMRTIYFGGMGAAFGFARELIQREREVAQHGIEKAQMLEQQQKLEKQALQAELNVIKSQINPHFVFNTLGFLYAETYKKLPEVGQSIITLSNIMRYALTKNEDGYSNLESELAYIKDFIKIHESRSKAFFMKIDIESNIIPYKVVSLVLITLIENMFKHGIFNQNTKEATLNIAVEDGKLHFYSLNYKNNNSVNKVQSNGIGLNYIRERLTDEYGREGYELLVNETHNSYECKLTMPLKVS</sequence>
<feature type="transmembrane region" description="Helical" evidence="2">
    <location>
        <begin position="72"/>
        <end position="93"/>
    </location>
</feature>
<evidence type="ECO:0000259" key="3">
    <source>
        <dbReference type="Pfam" id="PF06580"/>
    </source>
</evidence>
<feature type="transmembrane region" description="Helical" evidence="2">
    <location>
        <begin position="12"/>
        <end position="28"/>
    </location>
</feature>
<dbReference type="RefSeq" id="WP_377021677.1">
    <property type="nucleotide sequence ID" value="NZ_JBHLTS010000018.1"/>
</dbReference>
<keyword evidence="1" id="KW-0175">Coiled coil</keyword>
<organism evidence="4 5">
    <name type="scientific">Mucilaginibacter angelicae</name>
    <dbReference type="NCBI Taxonomy" id="869718"/>
    <lineage>
        <taxon>Bacteria</taxon>
        <taxon>Pseudomonadati</taxon>
        <taxon>Bacteroidota</taxon>
        <taxon>Sphingobacteriia</taxon>
        <taxon>Sphingobacteriales</taxon>
        <taxon>Sphingobacteriaceae</taxon>
        <taxon>Mucilaginibacter</taxon>
    </lineage>
</organism>
<dbReference type="EMBL" id="JBHLTS010000018">
    <property type="protein sequence ID" value="MFC0513816.1"/>
    <property type="molecule type" value="Genomic_DNA"/>
</dbReference>
<accession>A0ABV6L2D6</accession>
<name>A0ABV6L2D6_9SPHI</name>
<proteinExistence type="predicted"/>
<keyword evidence="2" id="KW-0472">Membrane</keyword>
<dbReference type="PANTHER" id="PTHR34220">
    <property type="entry name" value="SENSOR HISTIDINE KINASE YPDA"/>
    <property type="match status" value="1"/>
</dbReference>
<keyword evidence="2" id="KW-0812">Transmembrane</keyword>
<keyword evidence="4" id="KW-0808">Transferase</keyword>
<keyword evidence="2" id="KW-1133">Transmembrane helix</keyword>
<evidence type="ECO:0000313" key="5">
    <source>
        <dbReference type="Proteomes" id="UP001589828"/>
    </source>
</evidence>
<dbReference type="PANTHER" id="PTHR34220:SF7">
    <property type="entry name" value="SENSOR HISTIDINE KINASE YPDA"/>
    <property type="match status" value="1"/>
</dbReference>
<feature type="transmembrane region" description="Helical" evidence="2">
    <location>
        <begin position="113"/>
        <end position="133"/>
    </location>
</feature>
<evidence type="ECO:0000256" key="1">
    <source>
        <dbReference type="SAM" id="Coils"/>
    </source>
</evidence>
<dbReference type="GO" id="GO:0004673">
    <property type="term" value="F:protein histidine kinase activity"/>
    <property type="evidence" value="ECO:0007669"/>
    <property type="project" value="UniProtKB-EC"/>
</dbReference>
<dbReference type="InterPro" id="IPR010559">
    <property type="entry name" value="Sig_transdc_His_kin_internal"/>
</dbReference>
<dbReference type="Pfam" id="PF06580">
    <property type="entry name" value="His_kinase"/>
    <property type="match status" value="1"/>
</dbReference>
<dbReference type="InterPro" id="IPR050640">
    <property type="entry name" value="Bact_2-comp_sensor_kinase"/>
</dbReference>
<feature type="coiled-coil region" evidence="1">
    <location>
        <begin position="148"/>
        <end position="175"/>
    </location>
</feature>
<feature type="transmembrane region" description="Helical" evidence="2">
    <location>
        <begin position="40"/>
        <end position="60"/>
    </location>
</feature>
<reference evidence="4 5" key="1">
    <citation type="submission" date="2024-09" db="EMBL/GenBank/DDBJ databases">
        <authorList>
            <person name="Sun Q."/>
            <person name="Mori K."/>
        </authorList>
    </citation>
    <scope>NUCLEOTIDE SEQUENCE [LARGE SCALE GENOMIC DNA]</scope>
    <source>
        <strain evidence="4 5">NCAIM B.02415</strain>
    </source>
</reference>
<dbReference type="Proteomes" id="UP001589828">
    <property type="component" value="Unassembled WGS sequence"/>
</dbReference>
<keyword evidence="4" id="KW-0418">Kinase</keyword>
<keyword evidence="5" id="KW-1185">Reference proteome</keyword>